<feature type="transmembrane region" description="Helical" evidence="1">
    <location>
        <begin position="51"/>
        <end position="66"/>
    </location>
</feature>
<protein>
    <recommendedName>
        <fullName evidence="5">Conjugal transfer protein</fullName>
    </recommendedName>
</protein>
<keyword evidence="4" id="KW-1185">Reference proteome</keyword>
<dbReference type="Proteomes" id="UP000189433">
    <property type="component" value="Unassembled WGS sequence"/>
</dbReference>
<feature type="chain" id="PRO_5012075870" description="Conjugal transfer protein" evidence="2">
    <location>
        <begin position="28"/>
        <end position="96"/>
    </location>
</feature>
<dbReference type="Pfam" id="PF04956">
    <property type="entry name" value="TrbC"/>
    <property type="match status" value="1"/>
</dbReference>
<evidence type="ECO:0000313" key="3">
    <source>
        <dbReference type="EMBL" id="OOF40071.1"/>
    </source>
</evidence>
<dbReference type="InterPro" id="IPR007039">
    <property type="entry name" value="TrbC/VirB2"/>
</dbReference>
<evidence type="ECO:0000256" key="2">
    <source>
        <dbReference type="SAM" id="SignalP"/>
    </source>
</evidence>
<dbReference type="AlphaFoldDB" id="A0A1V3IGI7"/>
<gene>
    <name evidence="3" type="ORF">BKK50_10045</name>
</gene>
<evidence type="ECO:0000256" key="1">
    <source>
        <dbReference type="SAM" id="Phobius"/>
    </source>
</evidence>
<dbReference type="STRING" id="1908260.BKK50_10045"/>
<dbReference type="EMBL" id="MLHJ01000110">
    <property type="protein sequence ID" value="OOF40071.1"/>
    <property type="molecule type" value="Genomic_DNA"/>
</dbReference>
<name>A0A1V3IGI7_9PAST</name>
<proteinExistence type="predicted"/>
<reference evidence="3 4" key="1">
    <citation type="submission" date="2016-10" db="EMBL/GenBank/DDBJ databases">
        <title>Rodentibacter gen. nov. and new species.</title>
        <authorList>
            <person name="Christensen H."/>
        </authorList>
    </citation>
    <scope>NUCLEOTIDE SEQUENCE [LARGE SCALE GENOMIC DNA]</scope>
    <source>
        <strain evidence="3 4">CCUG17206</strain>
    </source>
</reference>
<keyword evidence="1" id="KW-1133">Transmembrane helix</keyword>
<sequence>MFSKLREKSQQIAVAAGLALAAENSFAATGGSNKAIEFFKAVIKWLGDMSPYVITICILVVGYSILIRGNTLQESSKIIIGACVIGSASFIAGLLT</sequence>
<comment type="caution">
    <text evidence="3">The sequence shown here is derived from an EMBL/GenBank/DDBJ whole genome shotgun (WGS) entry which is preliminary data.</text>
</comment>
<organism evidence="3 4">
    <name type="scientific">Rodentibacter rarus</name>
    <dbReference type="NCBI Taxonomy" id="1908260"/>
    <lineage>
        <taxon>Bacteria</taxon>
        <taxon>Pseudomonadati</taxon>
        <taxon>Pseudomonadota</taxon>
        <taxon>Gammaproteobacteria</taxon>
        <taxon>Pasteurellales</taxon>
        <taxon>Pasteurellaceae</taxon>
        <taxon>Rodentibacter</taxon>
    </lineage>
</organism>
<keyword evidence="1" id="KW-0812">Transmembrane</keyword>
<evidence type="ECO:0000313" key="4">
    <source>
        <dbReference type="Proteomes" id="UP000189433"/>
    </source>
</evidence>
<feature type="transmembrane region" description="Helical" evidence="1">
    <location>
        <begin position="78"/>
        <end position="95"/>
    </location>
</feature>
<keyword evidence="2" id="KW-0732">Signal</keyword>
<accession>A0A1V3IGI7</accession>
<evidence type="ECO:0008006" key="5">
    <source>
        <dbReference type="Google" id="ProtNLM"/>
    </source>
</evidence>
<feature type="signal peptide" evidence="2">
    <location>
        <begin position="1"/>
        <end position="27"/>
    </location>
</feature>
<dbReference type="RefSeq" id="WP_077417750.1">
    <property type="nucleotide sequence ID" value="NZ_MLHJ01000110.1"/>
</dbReference>
<keyword evidence="1" id="KW-0472">Membrane</keyword>